<organism evidence="6">
    <name type="scientific">freshwater metagenome</name>
    <dbReference type="NCBI Taxonomy" id="449393"/>
    <lineage>
        <taxon>unclassified sequences</taxon>
        <taxon>metagenomes</taxon>
        <taxon>ecological metagenomes</taxon>
    </lineage>
</organism>
<evidence type="ECO:0008006" key="7">
    <source>
        <dbReference type="Google" id="ProtNLM"/>
    </source>
</evidence>
<evidence type="ECO:0000256" key="2">
    <source>
        <dbReference type="ARBA" id="ARBA00022692"/>
    </source>
</evidence>
<sequence length="114" mass="12159">MSLASNVLSVVLALVCIASAYTDLTMMPQIVDSMKNLKMPIRIIPALGIAKLAGAAGLMVGFNNNNLRIYAAFCLAVYFVLATWCHVRVRDTTSNTIPALALCLVSIATLLTSI</sequence>
<reference evidence="6" key="1">
    <citation type="submission" date="2014-06" db="EMBL/GenBank/DDBJ databases">
        <title>Key roles for freshwater Actinobacteria revealed by deep metagenomic sequencing.</title>
        <authorList>
            <person name="Ghai R."/>
            <person name="Mizuno C.M."/>
            <person name="Picazo A."/>
            <person name="Camacho A."/>
            <person name="Rodriguez-Valera F."/>
        </authorList>
    </citation>
    <scope>NUCLEOTIDE SEQUENCE</scope>
</reference>
<feature type="transmembrane region" description="Helical" evidence="5">
    <location>
        <begin position="95"/>
        <end position="113"/>
    </location>
</feature>
<evidence type="ECO:0000256" key="5">
    <source>
        <dbReference type="SAM" id="Phobius"/>
    </source>
</evidence>
<evidence type="ECO:0000313" key="6">
    <source>
        <dbReference type="EMBL" id="KGA13425.1"/>
    </source>
</evidence>
<evidence type="ECO:0000256" key="3">
    <source>
        <dbReference type="ARBA" id="ARBA00022989"/>
    </source>
</evidence>
<keyword evidence="4 5" id="KW-0472">Membrane</keyword>
<dbReference type="GO" id="GO:0016020">
    <property type="term" value="C:membrane"/>
    <property type="evidence" value="ECO:0007669"/>
    <property type="project" value="UniProtKB-SubCell"/>
</dbReference>
<dbReference type="AlphaFoldDB" id="A0A094PNY5"/>
<name>A0A094PNY5_9ZZZZ</name>
<dbReference type="InterPro" id="IPR032808">
    <property type="entry name" value="DoxX"/>
</dbReference>
<feature type="transmembrane region" description="Helical" evidence="5">
    <location>
        <begin position="44"/>
        <end position="62"/>
    </location>
</feature>
<dbReference type="Pfam" id="PF13564">
    <property type="entry name" value="DoxX_2"/>
    <property type="match status" value="1"/>
</dbReference>
<dbReference type="EMBL" id="JNSL01000187">
    <property type="protein sequence ID" value="KGA13425.1"/>
    <property type="molecule type" value="Genomic_DNA"/>
</dbReference>
<feature type="transmembrane region" description="Helical" evidence="5">
    <location>
        <begin position="69"/>
        <end position="89"/>
    </location>
</feature>
<evidence type="ECO:0000256" key="1">
    <source>
        <dbReference type="ARBA" id="ARBA00004141"/>
    </source>
</evidence>
<accession>A0A094PNY5</accession>
<gene>
    <name evidence="6" type="ORF">GM51_19790</name>
</gene>
<keyword evidence="3 5" id="KW-1133">Transmembrane helix</keyword>
<keyword evidence="2 5" id="KW-0812">Transmembrane</keyword>
<protein>
    <recommendedName>
        <fullName evidence="7">DoxX family protein</fullName>
    </recommendedName>
</protein>
<evidence type="ECO:0000256" key="4">
    <source>
        <dbReference type="ARBA" id="ARBA00023136"/>
    </source>
</evidence>
<comment type="subcellular location">
    <subcellularLocation>
        <location evidence="1">Membrane</location>
        <topology evidence="1">Multi-pass membrane protein</topology>
    </subcellularLocation>
</comment>
<comment type="caution">
    <text evidence="6">The sequence shown here is derived from an EMBL/GenBank/DDBJ whole genome shotgun (WGS) entry which is preliminary data.</text>
</comment>
<proteinExistence type="predicted"/>